<feature type="compositionally biased region" description="Basic residues" evidence="1">
    <location>
        <begin position="23"/>
        <end position="32"/>
    </location>
</feature>
<name>A0AAN8YTH6_9MAGN</name>
<organism evidence="2 3">
    <name type="scientific">Dillenia turbinata</name>
    <dbReference type="NCBI Taxonomy" id="194707"/>
    <lineage>
        <taxon>Eukaryota</taxon>
        <taxon>Viridiplantae</taxon>
        <taxon>Streptophyta</taxon>
        <taxon>Embryophyta</taxon>
        <taxon>Tracheophyta</taxon>
        <taxon>Spermatophyta</taxon>
        <taxon>Magnoliopsida</taxon>
        <taxon>eudicotyledons</taxon>
        <taxon>Gunneridae</taxon>
        <taxon>Pentapetalae</taxon>
        <taxon>Dilleniales</taxon>
        <taxon>Dilleniaceae</taxon>
        <taxon>Dillenia</taxon>
    </lineage>
</organism>
<evidence type="ECO:0000256" key="1">
    <source>
        <dbReference type="SAM" id="MobiDB-lite"/>
    </source>
</evidence>
<protein>
    <submittedName>
        <fullName evidence="2">Uncharacterized protein</fullName>
    </submittedName>
</protein>
<dbReference type="AlphaFoldDB" id="A0AAN8YTH6"/>
<evidence type="ECO:0000313" key="3">
    <source>
        <dbReference type="Proteomes" id="UP001370490"/>
    </source>
</evidence>
<reference evidence="2 3" key="1">
    <citation type="submission" date="2023-12" db="EMBL/GenBank/DDBJ databases">
        <title>A high-quality genome assembly for Dillenia turbinata (Dilleniales).</title>
        <authorList>
            <person name="Chanderbali A."/>
        </authorList>
    </citation>
    <scope>NUCLEOTIDE SEQUENCE [LARGE SCALE GENOMIC DNA]</scope>
    <source>
        <strain evidence="2">LSX21</strain>
        <tissue evidence="2">Leaf</tissue>
    </source>
</reference>
<proteinExistence type="predicted"/>
<feature type="region of interest" description="Disordered" evidence="1">
    <location>
        <begin position="1"/>
        <end position="35"/>
    </location>
</feature>
<sequence length="93" mass="10336">MSKARGEKLDRTNKAETGEGSSKSRRKERGRRSSNNQLCEFSTLSAFSLSIQVDSFYMVADSICKRMILLALQHVGNLEHQSKGRNSALDASI</sequence>
<evidence type="ECO:0000313" key="2">
    <source>
        <dbReference type="EMBL" id="KAK6914639.1"/>
    </source>
</evidence>
<feature type="compositionally biased region" description="Basic and acidic residues" evidence="1">
    <location>
        <begin position="1"/>
        <end position="17"/>
    </location>
</feature>
<comment type="caution">
    <text evidence="2">The sequence shown here is derived from an EMBL/GenBank/DDBJ whole genome shotgun (WGS) entry which is preliminary data.</text>
</comment>
<dbReference type="EMBL" id="JBAMMX010000025">
    <property type="protein sequence ID" value="KAK6914639.1"/>
    <property type="molecule type" value="Genomic_DNA"/>
</dbReference>
<keyword evidence="3" id="KW-1185">Reference proteome</keyword>
<accession>A0AAN8YTH6</accession>
<gene>
    <name evidence="2" type="ORF">RJ641_019756</name>
</gene>
<dbReference type="Proteomes" id="UP001370490">
    <property type="component" value="Unassembled WGS sequence"/>
</dbReference>